<gene>
    <name evidence="1" type="ORF">HSX42_11590</name>
</gene>
<evidence type="ECO:0000313" key="1">
    <source>
        <dbReference type="EMBL" id="WMV74932.1"/>
    </source>
</evidence>
<dbReference type="Proteomes" id="UP001297580">
    <property type="component" value="Chromosome"/>
</dbReference>
<sequence>MDGAIIGACRVETTLSLSDTAVVDDDVELAVGYIAFAGKKMEVI</sequence>
<dbReference type="RefSeq" id="WP_311088128.1">
    <property type="nucleotide sequence ID" value="NZ_CP133461.1"/>
</dbReference>
<proteinExistence type="predicted"/>
<evidence type="ECO:0000313" key="2">
    <source>
        <dbReference type="Proteomes" id="UP001297580"/>
    </source>
</evidence>
<keyword evidence="2" id="KW-1185">Reference proteome</keyword>
<accession>A0ABY9Q7P1</accession>
<protein>
    <submittedName>
        <fullName evidence="1">Uncharacterized protein</fullName>
    </submittedName>
</protein>
<dbReference type="EMBL" id="CP133461">
    <property type="protein sequence ID" value="WMV74932.1"/>
    <property type="molecule type" value="Genomic_DNA"/>
</dbReference>
<name>A0ABY9Q7P1_GEOTD</name>
<organism evidence="1 2">
    <name type="scientific">Geobacillus thermodenitrificans</name>
    <dbReference type="NCBI Taxonomy" id="33940"/>
    <lineage>
        <taxon>Bacteria</taxon>
        <taxon>Bacillati</taxon>
        <taxon>Bacillota</taxon>
        <taxon>Bacilli</taxon>
        <taxon>Bacillales</taxon>
        <taxon>Anoxybacillaceae</taxon>
        <taxon>Geobacillus</taxon>
    </lineage>
</organism>
<reference evidence="1 2" key="1">
    <citation type="submission" date="2023-08" db="EMBL/GenBank/DDBJ databases">
        <title>Complete genome sequence of Geobacillus thermodenitrificans K1041, a genetically tractable strain representative of the genus Geobacillus.</title>
        <authorList>
            <person name="Kani S."/>
            <person name="Suzuki H."/>
        </authorList>
    </citation>
    <scope>NUCLEOTIDE SEQUENCE [LARGE SCALE GENOMIC DNA]</scope>
    <source>
        <strain evidence="1 2">K1041</strain>
    </source>
</reference>